<dbReference type="KEGG" id="prae:MN210_04865"/>
<dbReference type="GO" id="GO:0006313">
    <property type="term" value="P:DNA transposition"/>
    <property type="evidence" value="ECO:0007669"/>
    <property type="project" value="InterPro"/>
</dbReference>
<evidence type="ECO:0000313" key="6">
    <source>
        <dbReference type="EMBL" id="UNK06042.1"/>
    </source>
</evidence>
<reference evidence="7" key="1">
    <citation type="submission" date="2022-03" db="EMBL/GenBank/DDBJ databases">
        <title>Psychrobacter raelis sp. nov. isolated from a dog with peritonitis.</title>
        <authorList>
            <person name="Schiavone A."/>
            <person name="Manzulli V."/>
            <person name="Camarda A."/>
            <person name="Cafiero M.A."/>
            <person name="Vasco I."/>
            <person name="Marino L."/>
            <person name="Pennuzzi G."/>
            <person name="Serrecchia L."/>
            <person name="Galante D."/>
            <person name="Pugliese N."/>
        </authorList>
    </citation>
    <scope>NUCLEOTIDE SEQUENCE [LARGE SCALE GENOMIC DNA]</scope>
    <source>
        <strain evidence="5 7">PraFG1</strain>
    </source>
</reference>
<dbReference type="AlphaFoldDB" id="A0AAT9PF30"/>
<sequence>MTKKVKRYSEEFKAEAVKAIENNGGNVSATARQLGLPMQTLANWQRKANQGKLKGTKQYDPELVSALEEIKRLKRELKTAQEEREIFKKGHGVLCEERSVRYAFIDHHKTQFSITAMCKTFDIKPSSYYDWTKRDISAQQIHRNRCELLIKAAHSETKERYGYQRLHAHLSEQGHDVSKYMVRSIKEEYDIKCRRHKRFKVTTDSDHNKRVYPNLLKQQFGVNRPNCAWVSDITYIWTDEGWLYLAGVKDLYTKELVGYAIDKRMKADLACRALNKAIKDKRPSQGLIVHSDRGSQYCSDDYRTIISKYGFKGSMSAKGNCYDNAPIESFWGVLKNELVYHHHYKTRFEAINSIIKYIELDYNQVRIQQSLGMRSPRQVWVDFYRQAA</sequence>
<dbReference type="RefSeq" id="WP_241879282.1">
    <property type="nucleotide sequence ID" value="NZ_CP093310.2"/>
</dbReference>
<dbReference type="InterPro" id="IPR001584">
    <property type="entry name" value="Integrase_cat-core"/>
</dbReference>
<dbReference type="EMBL" id="CP093310">
    <property type="protein sequence ID" value="UNK06032.2"/>
    <property type="molecule type" value="Genomic_DNA"/>
</dbReference>
<dbReference type="PANTHER" id="PTHR46889">
    <property type="entry name" value="TRANSPOSASE INSF FOR INSERTION SEQUENCE IS3B-RELATED"/>
    <property type="match status" value="1"/>
</dbReference>
<feature type="domain" description="Integrase catalytic" evidence="3">
    <location>
        <begin position="221"/>
        <end position="384"/>
    </location>
</feature>
<dbReference type="SUPFAM" id="SSF53098">
    <property type="entry name" value="Ribonuclease H-like"/>
    <property type="match status" value="1"/>
</dbReference>
<dbReference type="SUPFAM" id="SSF46689">
    <property type="entry name" value="Homeodomain-like"/>
    <property type="match status" value="1"/>
</dbReference>
<dbReference type="Pfam" id="PF00665">
    <property type="entry name" value="rve"/>
    <property type="match status" value="1"/>
</dbReference>
<dbReference type="GO" id="GO:0004803">
    <property type="term" value="F:transposase activity"/>
    <property type="evidence" value="ECO:0007669"/>
    <property type="project" value="InterPro"/>
</dbReference>
<dbReference type="NCBIfam" id="NF033516">
    <property type="entry name" value="transpos_IS3"/>
    <property type="match status" value="1"/>
</dbReference>
<dbReference type="Pfam" id="PF13333">
    <property type="entry name" value="rve_2"/>
    <property type="match status" value="1"/>
</dbReference>
<dbReference type="KEGG" id="prae:MN210_04950"/>
<proteinExistence type="inferred from homology"/>
<dbReference type="InterPro" id="IPR048020">
    <property type="entry name" value="Transpos_IS3"/>
</dbReference>
<dbReference type="Proteomes" id="UP000829560">
    <property type="component" value="Chromosome"/>
</dbReference>
<dbReference type="GO" id="GO:0003677">
    <property type="term" value="F:DNA binding"/>
    <property type="evidence" value="ECO:0007669"/>
    <property type="project" value="InterPro"/>
</dbReference>
<gene>
    <name evidence="4" type="ORF">MN210_04865</name>
    <name evidence="5" type="ORF">MN210_04880</name>
    <name evidence="6" type="ORF">MN210_04950</name>
</gene>
<dbReference type="Gene3D" id="3.30.420.10">
    <property type="entry name" value="Ribonuclease H-like superfamily/Ribonuclease H"/>
    <property type="match status" value="1"/>
</dbReference>
<feature type="coiled-coil region" evidence="2">
    <location>
        <begin position="63"/>
        <end position="90"/>
    </location>
</feature>
<keyword evidence="7" id="KW-1185">Reference proteome</keyword>
<dbReference type="EMBL" id="CP093310">
    <property type="protein sequence ID" value="UNK06042.1"/>
    <property type="molecule type" value="Genomic_DNA"/>
</dbReference>
<dbReference type="GO" id="GO:0015074">
    <property type="term" value="P:DNA integration"/>
    <property type="evidence" value="ECO:0007669"/>
    <property type="project" value="InterPro"/>
</dbReference>
<comment type="similarity">
    <text evidence="1">Belongs to the transposase 8 family.</text>
</comment>
<protein>
    <submittedName>
        <fullName evidence="4">IS3 family transposase</fullName>
    </submittedName>
</protein>
<evidence type="ECO:0000256" key="1">
    <source>
        <dbReference type="ARBA" id="ARBA00009964"/>
    </source>
</evidence>
<dbReference type="Pfam" id="PF01527">
    <property type="entry name" value="HTH_Tnp_1"/>
    <property type="match status" value="1"/>
</dbReference>
<dbReference type="EMBL" id="CP093310">
    <property type="protein sequence ID" value="UNK06029.1"/>
    <property type="molecule type" value="Genomic_DNA"/>
</dbReference>
<dbReference type="PROSITE" id="PS50994">
    <property type="entry name" value="INTEGRASE"/>
    <property type="match status" value="1"/>
</dbReference>
<accession>A0AAT9PF30</accession>
<keyword evidence="2" id="KW-0175">Coiled coil</keyword>
<name>A0AAT9PF30_9GAMM</name>
<evidence type="ECO:0000313" key="4">
    <source>
        <dbReference type="EMBL" id="UNK06029.1"/>
    </source>
</evidence>
<evidence type="ECO:0000313" key="7">
    <source>
        <dbReference type="Proteomes" id="UP000829560"/>
    </source>
</evidence>
<dbReference type="Pfam" id="PF13276">
    <property type="entry name" value="HTH_21"/>
    <property type="match status" value="1"/>
</dbReference>
<dbReference type="KEGG" id="prae:MN210_04880"/>
<reference evidence="4" key="2">
    <citation type="submission" date="2024-03" db="EMBL/GenBank/DDBJ databases">
        <title>Psychrobacter raelis sp. nov. isolated from a dog with peritonitis.</title>
        <authorList>
            <person name="Schiavone A."/>
            <person name="Manzulli V."/>
            <person name="Camarda A."/>
            <person name="Cafiero M.A."/>
            <person name="Vasco I."/>
            <person name="Marino L."/>
            <person name="Pennuzzi G."/>
            <person name="Serrecchia L."/>
            <person name="Galante D."/>
            <person name="Pugliese N."/>
        </authorList>
    </citation>
    <scope>NUCLEOTIDE SEQUENCE</scope>
    <source>
        <strain evidence="4 7">PraFG1</strain>
    </source>
</reference>
<evidence type="ECO:0000259" key="3">
    <source>
        <dbReference type="PROSITE" id="PS50994"/>
    </source>
</evidence>
<evidence type="ECO:0000313" key="5">
    <source>
        <dbReference type="EMBL" id="UNK06032.2"/>
    </source>
</evidence>
<dbReference type="PANTHER" id="PTHR46889:SF4">
    <property type="entry name" value="TRANSPOSASE INSO FOR INSERTION SEQUENCE ELEMENT IS911B-RELATED"/>
    <property type="match status" value="1"/>
</dbReference>
<dbReference type="InterPro" id="IPR009057">
    <property type="entry name" value="Homeodomain-like_sf"/>
</dbReference>
<dbReference type="InterPro" id="IPR050900">
    <property type="entry name" value="Transposase_IS3/IS150/IS904"/>
</dbReference>
<dbReference type="InterPro" id="IPR002514">
    <property type="entry name" value="Transposase_8"/>
</dbReference>
<dbReference type="InterPro" id="IPR012337">
    <property type="entry name" value="RNaseH-like_sf"/>
</dbReference>
<dbReference type="InterPro" id="IPR036397">
    <property type="entry name" value="RNaseH_sf"/>
</dbReference>
<dbReference type="Gene3D" id="1.10.10.60">
    <property type="entry name" value="Homeodomain-like"/>
    <property type="match status" value="1"/>
</dbReference>
<evidence type="ECO:0000256" key="2">
    <source>
        <dbReference type="SAM" id="Coils"/>
    </source>
</evidence>
<organism evidence="4 7">
    <name type="scientific">Psychrobacter raelei</name>
    <dbReference type="NCBI Taxonomy" id="2565531"/>
    <lineage>
        <taxon>Bacteria</taxon>
        <taxon>Pseudomonadati</taxon>
        <taxon>Pseudomonadota</taxon>
        <taxon>Gammaproteobacteria</taxon>
        <taxon>Moraxellales</taxon>
        <taxon>Moraxellaceae</taxon>
        <taxon>Psychrobacter</taxon>
    </lineage>
</organism>
<dbReference type="InterPro" id="IPR025948">
    <property type="entry name" value="HTH-like_dom"/>
</dbReference>